<sequence length="75" mass="8636">MLRMDNVDKIRGKLIKVLEVLEDTCEQATEAQLPDLPNETRLQEIQALSRLIDTAKSHCDEAESFMLQYIRSQSD</sequence>
<keyword evidence="2" id="KW-1185">Reference proteome</keyword>
<comment type="caution">
    <text evidence="1">The sequence shown here is derived from an EMBL/GenBank/DDBJ whole genome shotgun (WGS) entry which is preliminary data.</text>
</comment>
<proteinExistence type="predicted"/>
<evidence type="ECO:0000313" key="2">
    <source>
        <dbReference type="Proteomes" id="UP000025061"/>
    </source>
</evidence>
<dbReference type="AlphaFoldDB" id="A0A059FXY4"/>
<dbReference type="Proteomes" id="UP000025061">
    <property type="component" value="Unassembled WGS sequence"/>
</dbReference>
<reference evidence="1 2" key="1">
    <citation type="submission" date="2013-04" db="EMBL/GenBank/DDBJ databases">
        <title>Hyphomonas hirschiana VP5 Genome Sequencing.</title>
        <authorList>
            <person name="Lai Q."/>
            <person name="Shao Z."/>
        </authorList>
    </citation>
    <scope>NUCLEOTIDE SEQUENCE [LARGE SCALE GENOMIC DNA]</scope>
    <source>
        <strain evidence="1 2">VP5</strain>
    </source>
</reference>
<protein>
    <submittedName>
        <fullName evidence="1">Uncharacterized protein</fullName>
    </submittedName>
</protein>
<organism evidence="1 2">
    <name type="scientific">Hyphomonas hirschiana VP5</name>
    <dbReference type="NCBI Taxonomy" id="1280951"/>
    <lineage>
        <taxon>Bacteria</taxon>
        <taxon>Pseudomonadati</taxon>
        <taxon>Pseudomonadota</taxon>
        <taxon>Alphaproteobacteria</taxon>
        <taxon>Hyphomonadales</taxon>
        <taxon>Hyphomonadaceae</taxon>
        <taxon>Hyphomonas</taxon>
    </lineage>
</organism>
<accession>A0A059FXY4</accession>
<evidence type="ECO:0000313" key="1">
    <source>
        <dbReference type="EMBL" id="KCZ95338.1"/>
    </source>
</evidence>
<dbReference type="EMBL" id="ARYI01000004">
    <property type="protein sequence ID" value="KCZ95338.1"/>
    <property type="molecule type" value="Genomic_DNA"/>
</dbReference>
<gene>
    <name evidence="1" type="ORF">HHI_06694</name>
</gene>
<name>A0A059FXY4_9PROT</name>
<dbReference type="PATRIC" id="fig|1280951.3.peg.1350"/>